<dbReference type="Proteomes" id="UP000478052">
    <property type="component" value="Unassembled WGS sequence"/>
</dbReference>
<evidence type="ECO:0000313" key="2">
    <source>
        <dbReference type="Proteomes" id="UP000478052"/>
    </source>
</evidence>
<gene>
    <name evidence="1" type="ORF">FWK35_00016687</name>
</gene>
<proteinExistence type="predicted"/>
<comment type="caution">
    <text evidence="1">The sequence shown here is derived from an EMBL/GenBank/DDBJ whole genome shotgun (WGS) entry which is preliminary data.</text>
</comment>
<keyword evidence="2" id="KW-1185">Reference proteome</keyword>
<dbReference type="OrthoDB" id="6590142at2759"/>
<sequence>MNKNVQKLNSGEMFKKRLIQIILFLTAGNTALGGNYEGNFLRTVKLLAQFDPVLNKLVYTEESKVKYLSWKIQNEVIELLASETLKILCEEIRNSQCFTIIMNSTQDITKLDQTIIMNIH</sequence>
<dbReference type="EMBL" id="VUJU01006734">
    <property type="protein sequence ID" value="KAF0747732.1"/>
    <property type="molecule type" value="Genomic_DNA"/>
</dbReference>
<dbReference type="AlphaFoldDB" id="A0A6G0Y2B3"/>
<dbReference type="PANTHER" id="PTHR45749:SF21">
    <property type="entry name" value="DUF4371 DOMAIN-CONTAINING PROTEIN"/>
    <property type="match status" value="1"/>
</dbReference>
<name>A0A6G0Y2B3_APHCR</name>
<evidence type="ECO:0000313" key="1">
    <source>
        <dbReference type="EMBL" id="KAF0747732.1"/>
    </source>
</evidence>
<organism evidence="1 2">
    <name type="scientific">Aphis craccivora</name>
    <name type="common">Cowpea aphid</name>
    <dbReference type="NCBI Taxonomy" id="307492"/>
    <lineage>
        <taxon>Eukaryota</taxon>
        <taxon>Metazoa</taxon>
        <taxon>Ecdysozoa</taxon>
        <taxon>Arthropoda</taxon>
        <taxon>Hexapoda</taxon>
        <taxon>Insecta</taxon>
        <taxon>Pterygota</taxon>
        <taxon>Neoptera</taxon>
        <taxon>Paraneoptera</taxon>
        <taxon>Hemiptera</taxon>
        <taxon>Sternorrhyncha</taxon>
        <taxon>Aphidomorpha</taxon>
        <taxon>Aphidoidea</taxon>
        <taxon>Aphididae</taxon>
        <taxon>Aphidini</taxon>
        <taxon>Aphis</taxon>
        <taxon>Aphis</taxon>
    </lineage>
</organism>
<dbReference type="PANTHER" id="PTHR45749">
    <property type="match status" value="1"/>
</dbReference>
<accession>A0A6G0Y2B3</accession>
<protein>
    <submittedName>
        <fullName evidence="1">Zinc finger MYM-type protein 1-like</fullName>
    </submittedName>
</protein>
<reference evidence="1 2" key="1">
    <citation type="submission" date="2019-08" db="EMBL/GenBank/DDBJ databases">
        <title>Whole genome of Aphis craccivora.</title>
        <authorList>
            <person name="Voronova N.V."/>
            <person name="Shulinski R.S."/>
            <person name="Bandarenka Y.V."/>
            <person name="Zhorov D.G."/>
            <person name="Warner D."/>
        </authorList>
    </citation>
    <scope>NUCLEOTIDE SEQUENCE [LARGE SCALE GENOMIC DNA]</scope>
    <source>
        <strain evidence="1">180601</strain>
        <tissue evidence="1">Whole Body</tissue>
    </source>
</reference>